<evidence type="ECO:0000256" key="1">
    <source>
        <dbReference type="SAM" id="MobiDB-lite"/>
    </source>
</evidence>
<dbReference type="InterPro" id="IPR049847">
    <property type="entry name" value="CrpP-rel"/>
</dbReference>
<name>A0ABU5IE45_9BURK</name>
<dbReference type="EMBL" id="JAXOJX010000012">
    <property type="protein sequence ID" value="MDZ5456816.1"/>
    <property type="molecule type" value="Genomic_DNA"/>
</dbReference>
<evidence type="ECO:0000313" key="2">
    <source>
        <dbReference type="EMBL" id="MDZ5456816.1"/>
    </source>
</evidence>
<dbReference type="Proteomes" id="UP001293718">
    <property type="component" value="Unassembled WGS sequence"/>
</dbReference>
<accession>A0ABU5IE45</accession>
<protein>
    <submittedName>
        <fullName evidence="2">CrpP-related protein</fullName>
    </submittedName>
</protein>
<proteinExistence type="predicted"/>
<dbReference type="RefSeq" id="WP_322465254.1">
    <property type="nucleotide sequence ID" value="NZ_JAXOJX010000012.1"/>
</dbReference>
<organism evidence="2 3">
    <name type="scientific">Azohydromonas lata</name>
    <dbReference type="NCBI Taxonomy" id="45677"/>
    <lineage>
        <taxon>Bacteria</taxon>
        <taxon>Pseudomonadati</taxon>
        <taxon>Pseudomonadota</taxon>
        <taxon>Betaproteobacteria</taxon>
        <taxon>Burkholderiales</taxon>
        <taxon>Sphaerotilaceae</taxon>
        <taxon>Azohydromonas</taxon>
    </lineage>
</organism>
<feature type="region of interest" description="Disordered" evidence="1">
    <location>
        <begin position="1"/>
        <end position="27"/>
    </location>
</feature>
<dbReference type="NCBIfam" id="NF041856">
    <property type="entry name" value="CrpP_rel_fam"/>
    <property type="match status" value="1"/>
</dbReference>
<feature type="compositionally biased region" description="Basic and acidic residues" evidence="1">
    <location>
        <begin position="1"/>
        <end position="14"/>
    </location>
</feature>
<reference evidence="2 3" key="1">
    <citation type="submission" date="2023-11" db="EMBL/GenBank/DDBJ databases">
        <title>Draft genome of Azohydromonas lata strain H1 (DSM1123), a polyhydroxyalkanoate producer.</title>
        <authorList>
            <person name="Traversa D."/>
            <person name="D'Addabbo P."/>
            <person name="Pazzani C."/>
            <person name="Manzari C."/>
            <person name="Chiara M."/>
            <person name="Scrascia M."/>
        </authorList>
    </citation>
    <scope>NUCLEOTIDE SEQUENCE [LARGE SCALE GENOMIC DNA]</scope>
    <source>
        <strain evidence="2 3">H1</strain>
    </source>
</reference>
<evidence type="ECO:0000313" key="3">
    <source>
        <dbReference type="Proteomes" id="UP001293718"/>
    </source>
</evidence>
<comment type="caution">
    <text evidence="2">The sequence shown here is derived from an EMBL/GenBank/DDBJ whole genome shotgun (WGS) entry which is preliminary data.</text>
</comment>
<sequence>MDSFSELRLERDGARTAAQGGNWRTNPLLQAQNMPQATGESLGTWSSRHDAWQRGFEGYFELTPDLRQRSRGKTGNEAFSTLIEGRAQWLSTMRAYMIRHPKLMRRLPSTARHAHARDSRPRDLTITAFGTASSRPSGTQLFAIVDRGHGPQDVLASDDMEQGGVDDSALQELRLRADLGIRCLGWRYEYRGFRYDRLADAVAYAKLDRARQPPGNFGEAALADEAPCLPAGEERQTMTQWAIAFDAGSYRFQNFRYERLSDALAYAQLVKRRQAADEPRLQASKEQSL</sequence>
<gene>
    <name evidence="2" type="ORF">SM757_09555</name>
</gene>
<keyword evidence="3" id="KW-1185">Reference proteome</keyword>